<keyword evidence="2" id="KW-1185">Reference proteome</keyword>
<comment type="caution">
    <text evidence="1">The sequence shown here is derived from an EMBL/GenBank/DDBJ whole genome shotgun (WGS) entry which is preliminary data.</text>
</comment>
<protein>
    <submittedName>
        <fullName evidence="1">Uncharacterized protein</fullName>
    </submittedName>
</protein>
<sequence>MYNILSPLRSAVKKRSELRYAALNSAVLVVFIACLKTKAIKKQPELRYAVLNSAVLDVLSLASRLRDHEAQKTPPKKHLLFGESDLAGRPTFIKAPRN</sequence>
<organism evidence="1 2">
    <name type="scientific">Pleurodeles waltl</name>
    <name type="common">Iberian ribbed newt</name>
    <dbReference type="NCBI Taxonomy" id="8319"/>
    <lineage>
        <taxon>Eukaryota</taxon>
        <taxon>Metazoa</taxon>
        <taxon>Chordata</taxon>
        <taxon>Craniata</taxon>
        <taxon>Vertebrata</taxon>
        <taxon>Euteleostomi</taxon>
        <taxon>Amphibia</taxon>
        <taxon>Batrachia</taxon>
        <taxon>Caudata</taxon>
        <taxon>Salamandroidea</taxon>
        <taxon>Salamandridae</taxon>
        <taxon>Pleurodelinae</taxon>
        <taxon>Pleurodeles</taxon>
    </lineage>
</organism>
<reference evidence="1" key="1">
    <citation type="journal article" date="2022" name="bioRxiv">
        <title>Sequencing and chromosome-scale assembly of the giantPleurodeles waltlgenome.</title>
        <authorList>
            <person name="Brown T."/>
            <person name="Elewa A."/>
            <person name="Iarovenko S."/>
            <person name="Subramanian E."/>
            <person name="Araus A.J."/>
            <person name="Petzold A."/>
            <person name="Susuki M."/>
            <person name="Suzuki K.-i.T."/>
            <person name="Hayashi T."/>
            <person name="Toyoda A."/>
            <person name="Oliveira C."/>
            <person name="Osipova E."/>
            <person name="Leigh N.D."/>
            <person name="Simon A."/>
            <person name="Yun M.H."/>
        </authorList>
    </citation>
    <scope>NUCLEOTIDE SEQUENCE</scope>
    <source>
        <strain evidence="1">20211129_DDA</strain>
        <tissue evidence="1">Liver</tissue>
    </source>
</reference>
<proteinExistence type="predicted"/>
<evidence type="ECO:0000313" key="1">
    <source>
        <dbReference type="EMBL" id="KAJ1202149.1"/>
    </source>
</evidence>
<accession>A0AAV7VQ14</accession>
<dbReference type="AlphaFoldDB" id="A0AAV7VQ14"/>
<dbReference type="Proteomes" id="UP001066276">
    <property type="component" value="Chromosome 2_1"/>
</dbReference>
<gene>
    <name evidence="1" type="ORF">NDU88_005950</name>
</gene>
<evidence type="ECO:0000313" key="2">
    <source>
        <dbReference type="Proteomes" id="UP001066276"/>
    </source>
</evidence>
<name>A0AAV7VQ14_PLEWA</name>
<dbReference type="EMBL" id="JANPWB010000003">
    <property type="protein sequence ID" value="KAJ1202149.1"/>
    <property type="molecule type" value="Genomic_DNA"/>
</dbReference>